<feature type="compositionally biased region" description="Polar residues" evidence="10">
    <location>
        <begin position="197"/>
        <end position="206"/>
    </location>
</feature>
<dbReference type="GO" id="GO:0008270">
    <property type="term" value="F:zinc ion binding"/>
    <property type="evidence" value="ECO:0007669"/>
    <property type="project" value="UniProtKB-KW"/>
</dbReference>
<dbReference type="GeneID" id="116943963"/>
<evidence type="ECO:0000256" key="5">
    <source>
        <dbReference type="ARBA" id="ARBA00022737"/>
    </source>
</evidence>
<dbReference type="GO" id="GO:0030687">
    <property type="term" value="C:preribosome, large subunit precursor"/>
    <property type="evidence" value="ECO:0007669"/>
    <property type="project" value="TreeGrafter"/>
</dbReference>
<dbReference type="InterPro" id="IPR022755">
    <property type="entry name" value="Znf_C2H2_jaz"/>
</dbReference>
<dbReference type="SUPFAM" id="SSF57667">
    <property type="entry name" value="beta-beta-alpha zinc fingers"/>
    <property type="match status" value="2"/>
</dbReference>
<evidence type="ECO:0000256" key="4">
    <source>
        <dbReference type="ARBA" id="ARBA00022723"/>
    </source>
</evidence>
<accession>A0AAJ7T9D6</accession>
<keyword evidence="6 9" id="KW-0863">Zinc-finger</keyword>
<evidence type="ECO:0000313" key="13">
    <source>
        <dbReference type="RefSeq" id="XP_032813238.1"/>
    </source>
</evidence>
<feature type="region of interest" description="Disordered" evidence="10">
    <location>
        <begin position="140"/>
        <end position="237"/>
    </location>
</feature>
<keyword evidence="2" id="KW-0963">Cytoplasm</keyword>
<proteinExistence type="inferred from homology"/>
<keyword evidence="7" id="KW-0862">Zinc</keyword>
<feature type="domain" description="C2H2-type" evidence="11">
    <location>
        <begin position="67"/>
        <end position="94"/>
    </location>
</feature>
<evidence type="ECO:0000256" key="7">
    <source>
        <dbReference type="ARBA" id="ARBA00022833"/>
    </source>
</evidence>
<dbReference type="PANTHER" id="PTHR13182">
    <property type="entry name" value="ZINC FINGER PROTEIN 622"/>
    <property type="match status" value="1"/>
</dbReference>
<reference evidence="13 14" key="1">
    <citation type="submission" date="2025-04" db="UniProtKB">
        <authorList>
            <consortium name="RefSeq"/>
        </authorList>
    </citation>
    <scope>IDENTIFICATION</scope>
    <source>
        <tissue evidence="13 14">Sperm</tissue>
    </source>
</reference>
<name>A0AAJ7T9D6_PETMA</name>
<evidence type="ECO:0000256" key="2">
    <source>
        <dbReference type="ARBA" id="ARBA00022490"/>
    </source>
</evidence>
<feature type="compositionally biased region" description="Acidic residues" evidence="10">
    <location>
        <begin position="207"/>
        <end position="237"/>
    </location>
</feature>
<keyword evidence="3" id="KW-0690">Ribosome biogenesis</keyword>
<dbReference type="InterPro" id="IPR040025">
    <property type="entry name" value="Znf622/Rei1/Reh1"/>
</dbReference>
<dbReference type="InterPro" id="IPR041661">
    <property type="entry name" value="ZN622/Rei1/Reh1_Znf-C2H2"/>
</dbReference>
<comment type="subcellular location">
    <subcellularLocation>
        <location evidence="1">Cytoplasm</location>
    </subcellularLocation>
</comment>
<dbReference type="RefSeq" id="XP_032813238.1">
    <property type="nucleotide sequence ID" value="XM_032957347.1"/>
</dbReference>
<dbReference type="GO" id="GO:0042273">
    <property type="term" value="P:ribosomal large subunit biogenesis"/>
    <property type="evidence" value="ECO:0007669"/>
    <property type="project" value="TreeGrafter"/>
</dbReference>
<dbReference type="Pfam" id="PF12756">
    <property type="entry name" value="zf-C2H2_2"/>
    <property type="match status" value="1"/>
</dbReference>
<evidence type="ECO:0000313" key="12">
    <source>
        <dbReference type="Proteomes" id="UP001318040"/>
    </source>
</evidence>
<feature type="compositionally biased region" description="Basic and acidic residues" evidence="10">
    <location>
        <begin position="182"/>
        <end position="194"/>
    </location>
</feature>
<sequence length="503" mass="56469">MSAFTCMSCRVAFACADLQRAHYKTDWHRYNLKRKVAQMAPVTAESFAERVLAQRAAAQVPGAVVHQPCATCGKGFASHNAYDNHLRSHRHLQAEARQRDAAQAAHDEVERMNKKNVEKGLEIQPLSKDEMNAAIQQAVFKASPHKSPSLARRSDPAKEADGTAGAQAPSRPPRPPRLMWLEQREAQERSKDGKVPTTAQAGQETAGNDEWEDLGTDKDDDDDDWEEEEDDEDEGAVDMELGATTEGAEGAVLSADGQPAMAGTLPHNGCFFCPQRSRTLARSLAHMSREHGFFIPDVQYLVDLPGLMRYLGEKVGAGNVCLWCNEKGRSFYSLDAVRKHMRDKGHCKLFTDGDAALEFADFYDFRPSYMEFRVGGRDVDGEDEEDDEEDSRLGEKQLVEYDETTMELQLPSGVKVGHRSLLVYYRQRFAPGQAVVVHRSGRLLGRVMQQYRALGWNGNAGGEAAMRRQRDMRFLQRHKAKWAMKMGMRGNMLQHHFRSQVPI</sequence>
<dbReference type="AlphaFoldDB" id="A0AAJ7T9D6"/>
<keyword evidence="5" id="KW-0677">Repeat</keyword>
<dbReference type="Pfam" id="PF12171">
    <property type="entry name" value="zf-C2H2_jaz"/>
    <property type="match status" value="1"/>
</dbReference>
<protein>
    <submittedName>
        <fullName evidence="13 14">Zinc finger protein 622</fullName>
    </submittedName>
</protein>
<dbReference type="InterPro" id="IPR013087">
    <property type="entry name" value="Znf_C2H2_type"/>
</dbReference>
<dbReference type="InterPro" id="IPR003604">
    <property type="entry name" value="Matrin/U1-like-C_Znf_C2H2"/>
</dbReference>
<evidence type="ECO:0000313" key="14">
    <source>
        <dbReference type="RefSeq" id="XP_032813239.1"/>
    </source>
</evidence>
<dbReference type="GO" id="GO:0003676">
    <property type="term" value="F:nucleic acid binding"/>
    <property type="evidence" value="ECO:0007669"/>
    <property type="project" value="InterPro"/>
</dbReference>
<evidence type="ECO:0000256" key="10">
    <source>
        <dbReference type="SAM" id="MobiDB-lite"/>
    </source>
</evidence>
<dbReference type="CTD" id="90441"/>
<keyword evidence="12" id="KW-1185">Reference proteome</keyword>
<feature type="region of interest" description="Disordered" evidence="10">
    <location>
        <begin position="94"/>
        <end position="125"/>
    </location>
</feature>
<dbReference type="SMART" id="SM00451">
    <property type="entry name" value="ZnF_U1"/>
    <property type="match status" value="2"/>
</dbReference>
<dbReference type="KEGG" id="pmrn:116943963"/>
<dbReference type="SMART" id="SM00355">
    <property type="entry name" value="ZnF_C2H2"/>
    <property type="match status" value="4"/>
</dbReference>
<organism evidence="12 14">
    <name type="scientific">Petromyzon marinus</name>
    <name type="common">Sea lamprey</name>
    <dbReference type="NCBI Taxonomy" id="7757"/>
    <lineage>
        <taxon>Eukaryota</taxon>
        <taxon>Metazoa</taxon>
        <taxon>Chordata</taxon>
        <taxon>Craniata</taxon>
        <taxon>Vertebrata</taxon>
        <taxon>Cyclostomata</taxon>
        <taxon>Hyperoartia</taxon>
        <taxon>Petromyzontiformes</taxon>
        <taxon>Petromyzontidae</taxon>
        <taxon>Petromyzon</taxon>
    </lineage>
</organism>
<dbReference type="InterPro" id="IPR036236">
    <property type="entry name" value="Znf_C2H2_sf"/>
</dbReference>
<dbReference type="Proteomes" id="UP001318040">
    <property type="component" value="Chromosome 19"/>
</dbReference>
<evidence type="ECO:0000256" key="3">
    <source>
        <dbReference type="ARBA" id="ARBA00022517"/>
    </source>
</evidence>
<dbReference type="RefSeq" id="XP_032813239.1">
    <property type="nucleotide sequence ID" value="XM_032957348.1"/>
</dbReference>
<evidence type="ECO:0000256" key="6">
    <source>
        <dbReference type="ARBA" id="ARBA00022771"/>
    </source>
</evidence>
<evidence type="ECO:0000256" key="1">
    <source>
        <dbReference type="ARBA" id="ARBA00004496"/>
    </source>
</evidence>
<evidence type="ECO:0000256" key="9">
    <source>
        <dbReference type="PROSITE-ProRule" id="PRU00042"/>
    </source>
</evidence>
<dbReference type="PANTHER" id="PTHR13182:SF8">
    <property type="entry name" value="CYTOPLASMIC 60S SUBUNIT BIOGENESIS FACTOR ZNF622"/>
    <property type="match status" value="1"/>
</dbReference>
<comment type="similarity">
    <text evidence="8">Belongs to the REI1 family.</text>
</comment>
<gene>
    <name evidence="13 14" type="primary">ZNF622</name>
</gene>
<dbReference type="PROSITE" id="PS00028">
    <property type="entry name" value="ZINC_FINGER_C2H2_1"/>
    <property type="match status" value="2"/>
</dbReference>
<keyword evidence="4" id="KW-0479">Metal-binding</keyword>
<feature type="compositionally biased region" description="Basic and acidic residues" evidence="10">
    <location>
        <begin position="152"/>
        <end position="161"/>
    </location>
</feature>
<dbReference type="GO" id="GO:0005737">
    <property type="term" value="C:cytoplasm"/>
    <property type="evidence" value="ECO:0007669"/>
    <property type="project" value="UniProtKB-SubCell"/>
</dbReference>
<dbReference type="PROSITE" id="PS50157">
    <property type="entry name" value="ZINC_FINGER_C2H2_2"/>
    <property type="match status" value="1"/>
</dbReference>
<evidence type="ECO:0000259" key="11">
    <source>
        <dbReference type="PROSITE" id="PS50157"/>
    </source>
</evidence>
<evidence type="ECO:0000256" key="8">
    <source>
        <dbReference type="ARBA" id="ARBA00034126"/>
    </source>
</evidence>